<keyword evidence="12" id="KW-1185">Reference proteome</keyword>
<comment type="caution">
    <text evidence="11">The sequence shown here is derived from an EMBL/GenBank/DDBJ whole genome shotgun (WGS) entry which is preliminary data.</text>
</comment>
<evidence type="ECO:0000313" key="11">
    <source>
        <dbReference type="EMBL" id="KAK2184319.1"/>
    </source>
</evidence>
<sequence length="514" mass="56105">MERPRLGRTSLVIKVSPEPGVGAVNFKRWLPNTNFENAENWKNGRLPCHNDHVVFPEDAPPVFVQINTTLVEIMLPVNGELILGSDMSLSFPLAVDNDSTCPGQEVEYNRTDPKLWFDPVNWCSVENPNGTCMDPQTPLLASQRIPSRYDAVIFPPESAFYIDLGSDIDIFVSSLTLGNRTHTTGSFLNLLRGEEGRKQFVMGTGPTPTTVNIRQYTCDDASGCATGNDVGQVELVTLTSIVSYLISAVKAIWCWIKCVAMRRQDVRLWHVSTQFYPLAHVAICVTEGSVDVIVSKTTSGKVQVVFRDGTGGRDGHALQLAEGLKEELQTDMREAGAYSVIGVELITSQPPPGASTGQLTGAGMTGRSIAGIVLSIIAVLVLVALGLYCLVDRDRCHRPFNFIRFGKEEEGQRYDLEMHGTQSISFRDLVAYGNDVQGFGNPVYDTPAPMEGTVAMDTPATLDLADVTFVRSTDPAEGFTNPLYGGAVQDLPIDSSLKLNPMYTDDGIEEDSEI</sequence>
<reference evidence="11" key="1">
    <citation type="journal article" date="2023" name="Mol. Biol. Evol.">
        <title>Third-Generation Sequencing Reveals the Adaptive Role of the Epigenome in Three Deep-Sea Polychaetes.</title>
        <authorList>
            <person name="Perez M."/>
            <person name="Aroh O."/>
            <person name="Sun Y."/>
            <person name="Lan Y."/>
            <person name="Juniper S.K."/>
            <person name="Young C.R."/>
            <person name="Angers B."/>
            <person name="Qian P.Y."/>
        </authorList>
    </citation>
    <scope>NUCLEOTIDE SEQUENCE</scope>
    <source>
        <strain evidence="11">R07B-5</strain>
    </source>
</reference>
<keyword evidence="7" id="KW-0653">Protein transport</keyword>
<evidence type="ECO:0000256" key="4">
    <source>
        <dbReference type="ARBA" id="ARBA00022475"/>
    </source>
</evidence>
<evidence type="ECO:0000313" key="12">
    <source>
        <dbReference type="Proteomes" id="UP001209878"/>
    </source>
</evidence>
<keyword evidence="3" id="KW-0813">Transport</keyword>
<feature type="transmembrane region" description="Helical" evidence="10">
    <location>
        <begin position="369"/>
        <end position="391"/>
    </location>
</feature>
<evidence type="ECO:0000256" key="10">
    <source>
        <dbReference type="SAM" id="Phobius"/>
    </source>
</evidence>
<dbReference type="GO" id="GO:0016324">
    <property type="term" value="C:apical plasma membrane"/>
    <property type="evidence" value="ECO:0007669"/>
    <property type="project" value="TreeGrafter"/>
</dbReference>
<proteinExistence type="predicted"/>
<dbReference type="Proteomes" id="UP001209878">
    <property type="component" value="Unassembled WGS sequence"/>
</dbReference>
<gene>
    <name evidence="11" type="ORF">NP493_270g02016</name>
</gene>
<accession>A0AAD9NXI3</accession>
<dbReference type="AlphaFoldDB" id="A0AAD9NXI3"/>
<dbReference type="GO" id="GO:0030139">
    <property type="term" value="C:endocytic vesicle"/>
    <property type="evidence" value="ECO:0007669"/>
    <property type="project" value="TreeGrafter"/>
</dbReference>
<keyword evidence="5 10" id="KW-0812">Transmembrane</keyword>
<evidence type="ECO:0000256" key="9">
    <source>
        <dbReference type="ARBA" id="ARBA00023136"/>
    </source>
</evidence>
<evidence type="ECO:0000256" key="5">
    <source>
        <dbReference type="ARBA" id="ARBA00022692"/>
    </source>
</evidence>
<keyword evidence="9 10" id="KW-0472">Membrane</keyword>
<dbReference type="GO" id="GO:0015031">
    <property type="term" value="P:protein transport"/>
    <property type="evidence" value="ECO:0007669"/>
    <property type="project" value="UniProtKB-KW"/>
</dbReference>
<dbReference type="EMBL" id="JAODUO010000271">
    <property type="protein sequence ID" value="KAK2184319.1"/>
    <property type="molecule type" value="Genomic_DNA"/>
</dbReference>
<evidence type="ECO:0000256" key="3">
    <source>
        <dbReference type="ARBA" id="ARBA00022448"/>
    </source>
</evidence>
<evidence type="ECO:0000256" key="7">
    <source>
        <dbReference type="ARBA" id="ARBA00022927"/>
    </source>
</evidence>
<dbReference type="GO" id="GO:0006898">
    <property type="term" value="P:receptor-mediated endocytosis"/>
    <property type="evidence" value="ECO:0007669"/>
    <property type="project" value="TreeGrafter"/>
</dbReference>
<keyword evidence="4" id="KW-1003">Cell membrane</keyword>
<organism evidence="11 12">
    <name type="scientific">Ridgeia piscesae</name>
    <name type="common">Tubeworm</name>
    <dbReference type="NCBI Taxonomy" id="27915"/>
    <lineage>
        <taxon>Eukaryota</taxon>
        <taxon>Metazoa</taxon>
        <taxon>Spiralia</taxon>
        <taxon>Lophotrochozoa</taxon>
        <taxon>Annelida</taxon>
        <taxon>Polychaeta</taxon>
        <taxon>Sedentaria</taxon>
        <taxon>Canalipalpata</taxon>
        <taxon>Sabellida</taxon>
        <taxon>Siboglinidae</taxon>
        <taxon>Ridgeia</taxon>
    </lineage>
</organism>
<evidence type="ECO:0000256" key="6">
    <source>
        <dbReference type="ARBA" id="ARBA00022729"/>
    </source>
</evidence>
<protein>
    <recommendedName>
        <fullName evidence="2">Protein amnionless</fullName>
    </recommendedName>
</protein>
<comment type="subcellular location">
    <subcellularLocation>
        <location evidence="1">Cell membrane</location>
        <topology evidence="1">Single-pass type I membrane protein</topology>
    </subcellularLocation>
</comment>
<evidence type="ECO:0000256" key="1">
    <source>
        <dbReference type="ARBA" id="ARBA00004251"/>
    </source>
</evidence>
<dbReference type="InterPro" id="IPR026112">
    <property type="entry name" value="AMN"/>
</dbReference>
<name>A0AAD9NXI3_RIDPI</name>
<keyword evidence="6" id="KW-0732">Signal</keyword>
<dbReference type="PANTHER" id="PTHR14995">
    <property type="entry name" value="AMNIONLESS"/>
    <property type="match status" value="1"/>
</dbReference>
<evidence type="ECO:0000256" key="2">
    <source>
        <dbReference type="ARBA" id="ARBA00021200"/>
    </source>
</evidence>
<keyword evidence="8 10" id="KW-1133">Transmembrane helix</keyword>
<evidence type="ECO:0000256" key="8">
    <source>
        <dbReference type="ARBA" id="ARBA00022989"/>
    </source>
</evidence>
<dbReference type="PANTHER" id="PTHR14995:SF2">
    <property type="entry name" value="PROTEIN AMNIONLESS"/>
    <property type="match status" value="1"/>
</dbReference>
<dbReference type="Pfam" id="PF14828">
    <property type="entry name" value="Amnionless"/>
    <property type="match status" value="1"/>
</dbReference>